<feature type="domain" description="Large ribosomal subunit protein eL19" evidence="2">
    <location>
        <begin position="24"/>
        <end position="188"/>
    </location>
</feature>
<protein>
    <submittedName>
        <fullName evidence="3">60S ribosomal protein L19</fullName>
    </submittedName>
</protein>
<dbReference type="SMART" id="SM01416">
    <property type="entry name" value="Ribosomal_L19e"/>
    <property type="match status" value="1"/>
</dbReference>
<dbReference type="InterPro" id="IPR057260">
    <property type="entry name" value="Ribosomal_L19e_C"/>
</dbReference>
<dbReference type="Gene3D" id="1.10.1200.240">
    <property type="match status" value="1"/>
</dbReference>
<dbReference type="EMBL" id="ASPP01020942">
    <property type="protein sequence ID" value="ETO12950.1"/>
    <property type="molecule type" value="Genomic_DNA"/>
</dbReference>
<dbReference type="AlphaFoldDB" id="X6MIR9"/>
<dbReference type="InterPro" id="IPR035970">
    <property type="entry name" value="60S_ribosomal_eL19_sf"/>
</dbReference>
<evidence type="ECO:0000313" key="4">
    <source>
        <dbReference type="Proteomes" id="UP000023152"/>
    </source>
</evidence>
<dbReference type="GO" id="GO:0003735">
    <property type="term" value="F:structural constituent of ribosome"/>
    <property type="evidence" value="ECO:0007669"/>
    <property type="project" value="InterPro"/>
</dbReference>
<dbReference type="GO" id="GO:0003723">
    <property type="term" value="F:RNA binding"/>
    <property type="evidence" value="ECO:0007669"/>
    <property type="project" value="InterPro"/>
</dbReference>
<proteinExistence type="predicted"/>
<keyword evidence="4" id="KW-1185">Reference proteome</keyword>
<feature type="compositionally biased region" description="Basic and acidic residues" evidence="1">
    <location>
        <begin position="220"/>
        <end position="247"/>
    </location>
</feature>
<dbReference type="GO" id="GO:0022625">
    <property type="term" value="C:cytosolic large ribosomal subunit"/>
    <property type="evidence" value="ECO:0007669"/>
    <property type="project" value="InterPro"/>
</dbReference>
<dbReference type="GO" id="GO:0006412">
    <property type="term" value="P:translation"/>
    <property type="evidence" value="ECO:0007669"/>
    <property type="project" value="InterPro"/>
</dbReference>
<sequence>MTKAIRTVPLVERVRFSLSTTPAKKSSTKKLACAWILQSNLFKRSFKKNVKSSLAKAFGCFSFEMWSSKSAGIRKLVRDGFIIKKPRKIHSHYRARRRALEKAKGRHLGLGKRKGTANARNPVKLLWMKRQRAVRRLLRRYRESGKIERRMYEYLTFSLYHRLYLKAKGNAFKNRANLIELSHLKIISLFCVERQNIDNELQERRRNANLLEQYKARREVAVRRKREREAQREQALNERKKLAEKAEQMVTQSKQQAQTQKPTPEGKGAKDEKKKGKQSAQPTQPEKKDGKKAKAKQSAPKPDTKPTETTTSKPQQGMLV</sequence>
<dbReference type="Proteomes" id="UP000023152">
    <property type="component" value="Unassembled WGS sequence"/>
</dbReference>
<name>X6MIR9_RETFI</name>
<evidence type="ECO:0000313" key="3">
    <source>
        <dbReference type="EMBL" id="ETO12950.1"/>
    </source>
</evidence>
<feature type="compositionally biased region" description="Low complexity" evidence="1">
    <location>
        <begin position="296"/>
        <end position="314"/>
    </location>
</feature>
<accession>X6MIR9</accession>
<dbReference type="OMA" id="ACAWILQ"/>
<comment type="caution">
    <text evidence="3">The sequence shown here is derived from an EMBL/GenBank/DDBJ whole genome shotgun (WGS) entry which is preliminary data.</text>
</comment>
<keyword evidence="3" id="KW-0689">Ribosomal protein</keyword>
<evidence type="ECO:0000259" key="2">
    <source>
        <dbReference type="SMART" id="SM01416"/>
    </source>
</evidence>
<dbReference type="InterPro" id="IPR039547">
    <property type="entry name" value="Ribosomal_eL19"/>
</dbReference>
<dbReference type="InterPro" id="IPR000196">
    <property type="entry name" value="Ribosomal_eL19_dom"/>
</dbReference>
<feature type="compositionally biased region" description="Polar residues" evidence="1">
    <location>
        <begin position="249"/>
        <end position="262"/>
    </location>
</feature>
<keyword evidence="3" id="KW-0687">Ribonucleoprotein</keyword>
<gene>
    <name evidence="3" type="ORF">RFI_24423</name>
</gene>
<organism evidence="3 4">
    <name type="scientific">Reticulomyxa filosa</name>
    <dbReference type="NCBI Taxonomy" id="46433"/>
    <lineage>
        <taxon>Eukaryota</taxon>
        <taxon>Sar</taxon>
        <taxon>Rhizaria</taxon>
        <taxon>Retaria</taxon>
        <taxon>Foraminifera</taxon>
        <taxon>Monothalamids</taxon>
        <taxon>Reticulomyxidae</taxon>
        <taxon>Reticulomyxa</taxon>
    </lineage>
</organism>
<dbReference type="OrthoDB" id="5407653at2759"/>
<dbReference type="SUPFAM" id="SSF48140">
    <property type="entry name" value="Ribosomal protein L19 (L19e)"/>
    <property type="match status" value="1"/>
</dbReference>
<reference evidence="3 4" key="1">
    <citation type="journal article" date="2013" name="Curr. Biol.">
        <title>The Genome of the Foraminiferan Reticulomyxa filosa.</title>
        <authorList>
            <person name="Glockner G."/>
            <person name="Hulsmann N."/>
            <person name="Schleicher M."/>
            <person name="Noegel A.A."/>
            <person name="Eichinger L."/>
            <person name="Gallinger C."/>
            <person name="Pawlowski J."/>
            <person name="Sierra R."/>
            <person name="Euteneuer U."/>
            <person name="Pillet L."/>
            <person name="Moustafa A."/>
            <person name="Platzer M."/>
            <person name="Groth M."/>
            <person name="Szafranski K."/>
            <person name="Schliwa M."/>
        </authorList>
    </citation>
    <scope>NUCLEOTIDE SEQUENCE [LARGE SCALE GENOMIC DNA]</scope>
</reference>
<dbReference type="PANTHER" id="PTHR10722">
    <property type="entry name" value="60S RIBOSOMAL PROTEIN L19"/>
    <property type="match status" value="1"/>
</dbReference>
<feature type="region of interest" description="Disordered" evidence="1">
    <location>
        <begin position="220"/>
        <end position="320"/>
    </location>
</feature>
<evidence type="ECO:0000256" key="1">
    <source>
        <dbReference type="SAM" id="MobiDB-lite"/>
    </source>
</evidence>
<dbReference type="Pfam" id="PF25476">
    <property type="entry name" value="Ribosomal_L19e_C"/>
    <property type="match status" value="1"/>
</dbReference>